<dbReference type="Proteomes" id="UP000008975">
    <property type="component" value="Chromosome"/>
</dbReference>
<dbReference type="Gene3D" id="3.60.10.10">
    <property type="entry name" value="Endonuclease/exonuclease/phosphatase"/>
    <property type="match status" value="1"/>
</dbReference>
<evidence type="ECO:0000313" key="4">
    <source>
        <dbReference type="Proteomes" id="UP000008975"/>
    </source>
</evidence>
<dbReference type="AlphaFoldDB" id="E8N912"/>
<gene>
    <name evidence="3" type="ordered locus">MTES_1484</name>
</gene>
<dbReference type="HOGENOM" id="CLU_052333_2_0_11"/>
<feature type="transmembrane region" description="Helical" evidence="1">
    <location>
        <begin position="41"/>
        <end position="64"/>
    </location>
</feature>
<evidence type="ECO:0000256" key="1">
    <source>
        <dbReference type="SAM" id="Phobius"/>
    </source>
</evidence>
<feature type="transmembrane region" description="Helical" evidence="1">
    <location>
        <begin position="71"/>
        <end position="91"/>
    </location>
</feature>
<name>E8N912_MICTS</name>
<proteinExistence type="predicted"/>
<feature type="domain" description="Endonuclease/exonuclease/phosphatase" evidence="2">
    <location>
        <begin position="107"/>
        <end position="322"/>
    </location>
</feature>
<evidence type="ECO:0000259" key="2">
    <source>
        <dbReference type="Pfam" id="PF03372"/>
    </source>
</evidence>
<dbReference type="STRING" id="979556.MTES_1484"/>
<dbReference type="InterPro" id="IPR036691">
    <property type="entry name" value="Endo/exonu/phosph_ase_sf"/>
</dbReference>
<organism evidence="3 4">
    <name type="scientific">Microbacterium testaceum (strain StLB037)</name>
    <dbReference type="NCBI Taxonomy" id="979556"/>
    <lineage>
        <taxon>Bacteria</taxon>
        <taxon>Bacillati</taxon>
        <taxon>Actinomycetota</taxon>
        <taxon>Actinomycetes</taxon>
        <taxon>Micrococcales</taxon>
        <taxon>Microbacteriaceae</taxon>
        <taxon>Microbacterium</taxon>
    </lineage>
</organism>
<accession>E8N912</accession>
<keyword evidence="1" id="KW-1133">Transmembrane helix</keyword>
<reference evidence="3 4" key="1">
    <citation type="journal article" date="2011" name="J. Bacteriol.">
        <title>Genome sequence of Microbacterium testaceum StLB037, an N-acylhomoserine lactone-degrading bacterium isolated from potato leaves.</title>
        <authorList>
            <person name="Morohoshi T."/>
            <person name="Wang W.-Z."/>
            <person name="Someya N."/>
            <person name="Ikeda T."/>
        </authorList>
    </citation>
    <scope>NUCLEOTIDE SEQUENCE [LARGE SCALE GENOMIC DNA]</scope>
    <source>
        <strain evidence="3 4">StLB037</strain>
    </source>
</reference>
<dbReference type="RefSeq" id="WP_013584573.1">
    <property type="nucleotide sequence ID" value="NC_015125.1"/>
</dbReference>
<evidence type="ECO:0000313" key="3">
    <source>
        <dbReference type="EMBL" id="BAJ74448.1"/>
    </source>
</evidence>
<dbReference type="GO" id="GO:0003824">
    <property type="term" value="F:catalytic activity"/>
    <property type="evidence" value="ECO:0007669"/>
    <property type="project" value="InterPro"/>
</dbReference>
<dbReference type="InterPro" id="IPR005135">
    <property type="entry name" value="Endo/exonuclease/phosphatase"/>
</dbReference>
<dbReference type="Pfam" id="PF03372">
    <property type="entry name" value="Exo_endo_phos"/>
    <property type="match status" value="1"/>
</dbReference>
<reference key="2">
    <citation type="submission" date="2011-02" db="EMBL/GenBank/DDBJ databases">
        <title>Genome sequence of Microbacterium testaceum StLB037.</title>
        <authorList>
            <person name="Morohoshi T."/>
            <person name="Wang W.Z."/>
            <person name="Someya N."/>
            <person name="Ikeda T."/>
        </authorList>
    </citation>
    <scope>NUCLEOTIDE SEQUENCE</scope>
    <source>
        <strain>StLB037</strain>
    </source>
</reference>
<dbReference type="eggNOG" id="COG3021">
    <property type="taxonomic scope" value="Bacteria"/>
</dbReference>
<sequence>MPKTRRTGLIVTLVLGGVLAVVAVWPQVVGAQRLQGVAQLIPFRGILALGFAALAVVAGVIALLRRRWGVAAGLAMVLAAASLGNGAVLVVRGGGGSAPGGELVVVAWNTYGGGASPESIARLVRETGADVVSLPETDADAAAEVVGILSREGIRMTPSTLVAAPGDDPVPTTLLVAESMGPYVLDLAAGSTPGVPSGVFRPAQGGGPTLVAAHPLPPLPLIMTDWTEGMDWVAAQCSSPDVILAGDLNSTLDHLAGLGRNGGTVGECRDAAAEAGAAAVGTWPVRLPPGLAAPIDHVLVGSAWEVRGFEVRTDFDDAGSDHRPIVATLSRR</sequence>
<dbReference type="SUPFAM" id="SSF56219">
    <property type="entry name" value="DNase I-like"/>
    <property type="match status" value="1"/>
</dbReference>
<keyword evidence="1" id="KW-0812">Transmembrane</keyword>
<keyword evidence="1" id="KW-0472">Membrane</keyword>
<dbReference type="EMBL" id="AP012052">
    <property type="protein sequence ID" value="BAJ74448.1"/>
    <property type="molecule type" value="Genomic_DNA"/>
</dbReference>
<dbReference type="OrthoDB" id="2340043at2"/>
<dbReference type="KEGG" id="mts:MTES_1484"/>
<protein>
    <recommendedName>
        <fullName evidence="2">Endonuclease/exonuclease/phosphatase domain-containing protein</fullName>
    </recommendedName>
</protein>